<evidence type="ECO:0000313" key="10">
    <source>
        <dbReference type="Proteomes" id="UP000295781"/>
    </source>
</evidence>
<dbReference type="Pfam" id="PF06738">
    <property type="entry name" value="ThrE"/>
    <property type="match status" value="1"/>
</dbReference>
<comment type="similarity">
    <text evidence="5">Belongs to the ThrE exporter (TC 2.A.79) family.</text>
</comment>
<dbReference type="InterPro" id="IPR010619">
    <property type="entry name" value="ThrE-like_N"/>
</dbReference>
<feature type="transmembrane region" description="Helical" evidence="6">
    <location>
        <begin position="128"/>
        <end position="149"/>
    </location>
</feature>
<keyword evidence="3 6" id="KW-1133">Transmembrane helix</keyword>
<feature type="transmembrane region" description="Helical" evidence="6">
    <location>
        <begin position="335"/>
        <end position="353"/>
    </location>
</feature>
<dbReference type="OrthoDB" id="5295394at2"/>
<feature type="domain" description="Threonine/serine exporter-like N-terminal" evidence="7">
    <location>
        <begin position="25"/>
        <end position="262"/>
    </location>
</feature>
<evidence type="ECO:0000256" key="5">
    <source>
        <dbReference type="ARBA" id="ARBA00034125"/>
    </source>
</evidence>
<feature type="transmembrane region" description="Helical" evidence="6">
    <location>
        <begin position="155"/>
        <end position="172"/>
    </location>
</feature>
<feature type="transmembrane region" description="Helical" evidence="6">
    <location>
        <begin position="283"/>
        <end position="301"/>
    </location>
</feature>
<feature type="transmembrane region" description="Helical" evidence="6">
    <location>
        <begin position="242"/>
        <end position="263"/>
    </location>
</feature>
<feature type="transmembrane region" description="Helical" evidence="6">
    <location>
        <begin position="184"/>
        <end position="201"/>
    </location>
</feature>
<feature type="transmembrane region" description="Helical" evidence="6">
    <location>
        <begin position="308"/>
        <end position="329"/>
    </location>
</feature>
<dbReference type="GO" id="GO:0016020">
    <property type="term" value="C:membrane"/>
    <property type="evidence" value="ECO:0007669"/>
    <property type="project" value="UniProtKB-SubCell"/>
</dbReference>
<evidence type="ECO:0008006" key="11">
    <source>
        <dbReference type="Google" id="ProtNLM"/>
    </source>
</evidence>
<dbReference type="PANTHER" id="PTHR31082">
    <property type="entry name" value="PHEROMONE-REGULATED MEMBRANE PROTEIN 10"/>
    <property type="match status" value="1"/>
</dbReference>
<dbReference type="EMBL" id="CP012670">
    <property type="protein sequence ID" value="AUX19763.1"/>
    <property type="molecule type" value="Genomic_DNA"/>
</dbReference>
<gene>
    <name evidence="9" type="ORF">SOCEGT47_002150</name>
</gene>
<feature type="transmembrane region" description="Helical" evidence="6">
    <location>
        <begin position="207"/>
        <end position="230"/>
    </location>
</feature>
<dbReference type="AlphaFoldDB" id="A0A4P2PTQ0"/>
<dbReference type="PANTHER" id="PTHR31082:SF4">
    <property type="entry name" value="PHEROMONE-REGULATED MEMBRANE PROTEIN 10"/>
    <property type="match status" value="1"/>
</dbReference>
<dbReference type="InterPro" id="IPR024528">
    <property type="entry name" value="ThrE_2"/>
</dbReference>
<organism evidence="9 10">
    <name type="scientific">Sorangium cellulosum</name>
    <name type="common">Polyangium cellulosum</name>
    <dbReference type="NCBI Taxonomy" id="56"/>
    <lineage>
        <taxon>Bacteria</taxon>
        <taxon>Pseudomonadati</taxon>
        <taxon>Myxococcota</taxon>
        <taxon>Polyangia</taxon>
        <taxon>Polyangiales</taxon>
        <taxon>Polyangiaceae</taxon>
        <taxon>Sorangium</taxon>
    </lineage>
</organism>
<dbReference type="Pfam" id="PF12821">
    <property type="entry name" value="ThrE_2"/>
    <property type="match status" value="1"/>
</dbReference>
<dbReference type="RefSeq" id="WP_129344464.1">
    <property type="nucleotide sequence ID" value="NZ_CP012670.1"/>
</dbReference>
<feature type="transmembrane region" description="Helical" evidence="6">
    <location>
        <begin position="365"/>
        <end position="382"/>
    </location>
</feature>
<sequence length="420" mass="42173">MGDDPPASSRPELPLRVEPAEAEAFILTLAEALHAHGAAAHQLEGMLTVVAERLGIVARFYSTPTAVMVSFGPVIEGRTSLVRVHPGAINLEKISLLHDTTVSVIRGELGLEEGRARVAAIVGARRRYGGVASAIGFAVSSAASAVIFGGGEREVLASGVVGLAVGAIERGARRWSMGASIVEPIAAAVAAVGAAVAARALGPLSTLVVTLAGVVMLLPGLSVTTAMTELATRNLAAGTARVAGSLVQLLSLGFGVALGAGLVARLPPHAPLPPAPPPAEQPVASLAAAVLVAAVAASVLMQARPRDLGWILVVSASGFAGARLGAHLLGAELGAFLGALLLGLMSNGVARAFDRPAAVPLVPGLILLVPGSIGFRGMFSLLENDVVSGVDTAFKAILVATALAAGLLFANIALPPRRAL</sequence>
<dbReference type="InterPro" id="IPR051361">
    <property type="entry name" value="ThrE/Ser_Exporter"/>
</dbReference>
<keyword evidence="2 6" id="KW-0812">Transmembrane</keyword>
<evidence type="ECO:0000256" key="6">
    <source>
        <dbReference type="SAM" id="Phobius"/>
    </source>
</evidence>
<evidence type="ECO:0000313" key="9">
    <source>
        <dbReference type="EMBL" id="AUX19763.1"/>
    </source>
</evidence>
<feature type="transmembrane region" description="Helical" evidence="6">
    <location>
        <begin position="394"/>
        <end position="414"/>
    </location>
</feature>
<accession>A0A4P2PTQ0</accession>
<name>A0A4P2PTQ0_SORCE</name>
<comment type="subcellular location">
    <subcellularLocation>
        <location evidence="1">Membrane</location>
        <topology evidence="1">Multi-pass membrane protein</topology>
    </subcellularLocation>
</comment>
<keyword evidence="4 6" id="KW-0472">Membrane</keyword>
<proteinExistence type="inferred from homology"/>
<feature type="domain" description="Threonine/Serine exporter ThrE" evidence="8">
    <location>
        <begin position="289"/>
        <end position="411"/>
    </location>
</feature>
<evidence type="ECO:0000259" key="7">
    <source>
        <dbReference type="Pfam" id="PF06738"/>
    </source>
</evidence>
<evidence type="ECO:0000259" key="8">
    <source>
        <dbReference type="Pfam" id="PF12821"/>
    </source>
</evidence>
<dbReference type="GO" id="GO:0022857">
    <property type="term" value="F:transmembrane transporter activity"/>
    <property type="evidence" value="ECO:0007669"/>
    <property type="project" value="InterPro"/>
</dbReference>
<dbReference type="Proteomes" id="UP000295781">
    <property type="component" value="Chromosome"/>
</dbReference>
<reference evidence="9 10" key="1">
    <citation type="submission" date="2015-09" db="EMBL/GenBank/DDBJ databases">
        <title>Sorangium comparison.</title>
        <authorList>
            <person name="Zaburannyi N."/>
            <person name="Bunk B."/>
            <person name="Overmann J."/>
            <person name="Mueller R."/>
        </authorList>
    </citation>
    <scope>NUCLEOTIDE SEQUENCE [LARGE SCALE GENOMIC DNA]</scope>
    <source>
        <strain evidence="9 10">So ceGT47</strain>
    </source>
</reference>
<evidence type="ECO:0000256" key="4">
    <source>
        <dbReference type="ARBA" id="ARBA00023136"/>
    </source>
</evidence>
<evidence type="ECO:0000256" key="1">
    <source>
        <dbReference type="ARBA" id="ARBA00004141"/>
    </source>
</evidence>
<evidence type="ECO:0000256" key="3">
    <source>
        <dbReference type="ARBA" id="ARBA00022989"/>
    </source>
</evidence>
<protein>
    <recommendedName>
        <fullName evidence="11">Threonine/serine exporter-like N-terminal domain-containing protein</fullName>
    </recommendedName>
</protein>
<evidence type="ECO:0000256" key="2">
    <source>
        <dbReference type="ARBA" id="ARBA00022692"/>
    </source>
</evidence>